<keyword evidence="6" id="KW-0282">Flagellum</keyword>
<keyword evidence="3" id="KW-1005">Bacterial flagellum biogenesis</keyword>
<accession>A0ABW1AQ47</accession>
<dbReference type="InterPro" id="IPR052563">
    <property type="entry name" value="FliK"/>
</dbReference>
<feature type="region of interest" description="Disordered" evidence="4">
    <location>
        <begin position="45"/>
        <end position="161"/>
    </location>
</feature>
<proteinExistence type="inferred from homology"/>
<comment type="function">
    <text evidence="1">Controls the length of the flagellar hook.</text>
</comment>
<dbReference type="Proteomes" id="UP001595974">
    <property type="component" value="Unassembled WGS sequence"/>
</dbReference>
<evidence type="ECO:0000256" key="1">
    <source>
        <dbReference type="ARBA" id="ARBA00003944"/>
    </source>
</evidence>
<dbReference type="CDD" id="cd17470">
    <property type="entry name" value="T3SS_Flik_C"/>
    <property type="match status" value="1"/>
</dbReference>
<feature type="compositionally biased region" description="Gly residues" evidence="4">
    <location>
        <begin position="418"/>
        <end position="433"/>
    </location>
</feature>
<feature type="compositionally biased region" description="Low complexity" evidence="4">
    <location>
        <begin position="144"/>
        <end position="161"/>
    </location>
</feature>
<sequence>MKLADCSSMSMQIRHPEVTTMPAPVSSSAALPGLAGMLFASSVQTGVKGAAATSSATSFSTTLQSRLDGRPPAREPGAHLDGAERPREPERSPERAREPERQNAGAPRDGAANGKADGAQEGRPADGKGAHRETSGAHGEGTPASQAGGKAAEGAAAASAAGGTDPITLAAPAAVVLTDAAADADGGTDDTGIDADLPAELAALLPQLAAARMAEGAPRPGPAADDSPGKSLQNSGLLPRMDAGLPGAGRGAADPALMLQARENAAAGRLAAGVKGADGAGAALASTLPGDAVPHPAGEFAALRNQAIAARPATPQLPVNTPVGRDGWVDEVGNRVTWMLGRAESKAELVLTPPNLGKLEVSINLNGDQTTAQFVASSQAARNALEQALPRLREMFAEAGISLGEASVGTSGEQQAGRDGGSGGRGRGGGTLGNGTAATAWSRQHDGMVDTFV</sequence>
<feature type="compositionally biased region" description="Low complexity" evidence="4">
    <location>
        <begin position="50"/>
        <end position="62"/>
    </location>
</feature>
<comment type="similarity">
    <text evidence="2">Belongs to the FliK family.</text>
</comment>
<keyword evidence="6" id="KW-0969">Cilium</keyword>
<name>A0ABW1AQ47_9RHOO</name>
<reference evidence="7" key="1">
    <citation type="journal article" date="2019" name="Int. J. Syst. Evol. Microbiol.">
        <title>The Global Catalogue of Microorganisms (GCM) 10K type strain sequencing project: providing services to taxonomists for standard genome sequencing and annotation.</title>
        <authorList>
            <consortium name="The Broad Institute Genomics Platform"/>
            <consortium name="The Broad Institute Genome Sequencing Center for Infectious Disease"/>
            <person name="Wu L."/>
            <person name="Ma J."/>
        </authorList>
    </citation>
    <scope>NUCLEOTIDE SEQUENCE [LARGE SCALE GENOMIC DNA]</scope>
    <source>
        <strain evidence="7">SHR3</strain>
    </source>
</reference>
<dbReference type="InterPro" id="IPR001635">
    <property type="entry name" value="Flag_hook_Flik"/>
</dbReference>
<organism evidence="6 7">
    <name type="scientific">Thauera sinica</name>
    <dbReference type="NCBI Taxonomy" id="2665146"/>
    <lineage>
        <taxon>Bacteria</taxon>
        <taxon>Pseudomonadati</taxon>
        <taxon>Pseudomonadota</taxon>
        <taxon>Betaproteobacteria</taxon>
        <taxon>Rhodocyclales</taxon>
        <taxon>Zoogloeaceae</taxon>
        <taxon>Thauera</taxon>
    </lineage>
</organism>
<dbReference type="EMBL" id="JBHSOG010000023">
    <property type="protein sequence ID" value="MFC5768991.1"/>
    <property type="molecule type" value="Genomic_DNA"/>
</dbReference>
<dbReference type="Gene3D" id="3.30.750.140">
    <property type="match status" value="1"/>
</dbReference>
<dbReference type="PANTHER" id="PTHR37533:SF2">
    <property type="entry name" value="FLAGELLAR HOOK-LENGTH CONTROL PROTEIN"/>
    <property type="match status" value="1"/>
</dbReference>
<feature type="compositionally biased region" description="Basic and acidic residues" evidence="4">
    <location>
        <begin position="443"/>
        <end position="453"/>
    </location>
</feature>
<dbReference type="RefSeq" id="WP_157748442.1">
    <property type="nucleotide sequence ID" value="NZ_JBHSOG010000023.1"/>
</dbReference>
<feature type="compositionally biased region" description="Basic and acidic residues" evidence="4">
    <location>
        <begin position="67"/>
        <end position="101"/>
    </location>
</feature>
<keyword evidence="7" id="KW-1185">Reference proteome</keyword>
<dbReference type="InterPro" id="IPR021136">
    <property type="entry name" value="Flagellar_hook_control-like_C"/>
</dbReference>
<feature type="region of interest" description="Disordered" evidence="4">
    <location>
        <begin position="406"/>
        <end position="453"/>
    </location>
</feature>
<feature type="domain" description="Flagellar hook-length control protein-like C-terminal" evidence="5">
    <location>
        <begin position="334"/>
        <end position="416"/>
    </location>
</feature>
<evidence type="ECO:0000256" key="2">
    <source>
        <dbReference type="ARBA" id="ARBA00009149"/>
    </source>
</evidence>
<feature type="region of interest" description="Disordered" evidence="4">
    <location>
        <begin position="213"/>
        <end position="249"/>
    </location>
</feature>
<evidence type="ECO:0000313" key="7">
    <source>
        <dbReference type="Proteomes" id="UP001595974"/>
    </source>
</evidence>
<gene>
    <name evidence="6" type="ORF">ACFPTN_06365</name>
</gene>
<evidence type="ECO:0000259" key="5">
    <source>
        <dbReference type="Pfam" id="PF02120"/>
    </source>
</evidence>
<evidence type="ECO:0000256" key="3">
    <source>
        <dbReference type="ARBA" id="ARBA00022795"/>
    </source>
</evidence>
<evidence type="ECO:0000256" key="4">
    <source>
        <dbReference type="SAM" id="MobiDB-lite"/>
    </source>
</evidence>
<feature type="compositionally biased region" description="Basic and acidic residues" evidence="4">
    <location>
        <begin position="118"/>
        <end position="135"/>
    </location>
</feature>
<dbReference type="PANTHER" id="PTHR37533">
    <property type="entry name" value="FLAGELLAR HOOK-LENGTH CONTROL PROTEIN"/>
    <property type="match status" value="1"/>
</dbReference>
<evidence type="ECO:0000313" key="6">
    <source>
        <dbReference type="EMBL" id="MFC5768991.1"/>
    </source>
</evidence>
<dbReference type="Pfam" id="PF02120">
    <property type="entry name" value="Flg_hook"/>
    <property type="match status" value="1"/>
</dbReference>
<keyword evidence="6" id="KW-0966">Cell projection</keyword>
<dbReference type="PRINTS" id="PR01007">
    <property type="entry name" value="FLGHOOKFLIK"/>
</dbReference>
<comment type="caution">
    <text evidence="6">The sequence shown here is derived from an EMBL/GenBank/DDBJ whole genome shotgun (WGS) entry which is preliminary data.</text>
</comment>
<dbReference type="InterPro" id="IPR038610">
    <property type="entry name" value="FliK-like_C_sf"/>
</dbReference>
<protein>
    <submittedName>
        <fullName evidence="6">Flagellar hook-length control protein FliK</fullName>
    </submittedName>
</protein>